<evidence type="ECO:0000256" key="1">
    <source>
        <dbReference type="SAM" id="MobiDB-lite"/>
    </source>
</evidence>
<dbReference type="InterPro" id="IPR002718">
    <property type="entry name" value="OMP_Helicobacter"/>
</dbReference>
<organism evidence="3">
    <name type="scientific">uncultured Helicobacter sp</name>
    <dbReference type="NCBI Taxonomy" id="175537"/>
    <lineage>
        <taxon>Bacteria</taxon>
        <taxon>Pseudomonadati</taxon>
        <taxon>Campylobacterota</taxon>
        <taxon>Epsilonproteobacteria</taxon>
        <taxon>Campylobacterales</taxon>
        <taxon>Helicobacteraceae</taxon>
        <taxon>Helicobacter</taxon>
        <taxon>environmental samples</taxon>
    </lineage>
</organism>
<gene>
    <name evidence="3" type="ORF">Helico5904_1390</name>
</gene>
<evidence type="ECO:0000313" key="3">
    <source>
        <dbReference type="EMBL" id="QGT50467.1"/>
    </source>
</evidence>
<proteinExistence type="predicted"/>
<feature type="signal peptide" evidence="2">
    <location>
        <begin position="1"/>
        <end position="19"/>
    </location>
</feature>
<keyword evidence="2" id="KW-0732">Signal</keyword>
<sequence length="268" mass="29893">MRSMKVICAVVLTLSSVWANDKTSAFFSIGAGFVPKIETNLKNENLSSALYTLHLKYGAKYYFNNLFGLSMYIPLEGGYSRFDEQDSINQASFFSGGVGGDVLLDIGSNRGLGVFLGGELQYSYYWLPNPSLAHSHKGLQSNVHLGLAVNIHSKFSVRAGVKKYLTRPIQDYQPLSTTNGYGVFVELLFRIDNSSITHQAQSLQEERRKKAEERAAQMAQNPTMDTGSRIFWGGGFGYGVGRSYYHHYTPSYRPSPTPNLKSTPLHFR</sequence>
<evidence type="ECO:0000256" key="2">
    <source>
        <dbReference type="SAM" id="SignalP"/>
    </source>
</evidence>
<protein>
    <recommendedName>
        <fullName evidence="4">Outer membrane beta-barrel protein</fullName>
    </recommendedName>
</protein>
<name>A0A650EL08_9HELI</name>
<evidence type="ECO:0008006" key="4">
    <source>
        <dbReference type="Google" id="ProtNLM"/>
    </source>
</evidence>
<dbReference type="EMBL" id="MN577569">
    <property type="protein sequence ID" value="QGT50467.1"/>
    <property type="molecule type" value="Genomic_DNA"/>
</dbReference>
<accession>A0A650EL08</accession>
<dbReference type="Pfam" id="PF01856">
    <property type="entry name" value="HP_OMP"/>
    <property type="match status" value="1"/>
</dbReference>
<dbReference type="AlphaFoldDB" id="A0A650EL08"/>
<feature type="region of interest" description="Disordered" evidence="1">
    <location>
        <begin position="200"/>
        <end position="221"/>
    </location>
</feature>
<feature type="compositionally biased region" description="Basic and acidic residues" evidence="1">
    <location>
        <begin position="204"/>
        <end position="215"/>
    </location>
</feature>
<reference evidence="3" key="1">
    <citation type="journal article" date="2020" name="J. ISSAAS">
        <title>Lactobacilli and other gastrointestinal microbiota of Peromyscus leucopus, reservoir host for agents of Lyme disease and other zoonoses in North America.</title>
        <authorList>
            <person name="Milovic A."/>
            <person name="Bassam K."/>
            <person name="Shao H."/>
            <person name="Chatzistamou I."/>
            <person name="Tufts D.M."/>
            <person name="Diuk-Wasser M."/>
            <person name="Barbour A.G."/>
        </authorList>
    </citation>
    <scope>NUCLEOTIDE SEQUENCE</scope>
    <source>
        <strain evidence="3">LL4</strain>
    </source>
</reference>
<feature type="chain" id="PRO_5024890289" description="Outer membrane beta-barrel protein" evidence="2">
    <location>
        <begin position="20"/>
        <end position="268"/>
    </location>
</feature>